<dbReference type="CDD" id="cd16015">
    <property type="entry name" value="LTA_synthase"/>
    <property type="match status" value="1"/>
</dbReference>
<evidence type="ECO:0000256" key="5">
    <source>
        <dbReference type="ARBA" id="ARBA00022989"/>
    </source>
</evidence>
<dbReference type="Gene3D" id="3.40.720.10">
    <property type="entry name" value="Alkaline Phosphatase, subunit A"/>
    <property type="match status" value="1"/>
</dbReference>
<dbReference type="Pfam" id="PF00884">
    <property type="entry name" value="Sulfatase"/>
    <property type="match status" value="1"/>
</dbReference>
<evidence type="ECO:0000256" key="6">
    <source>
        <dbReference type="ARBA" id="ARBA00023136"/>
    </source>
</evidence>
<keyword evidence="5 7" id="KW-1133">Transmembrane helix</keyword>
<keyword evidence="6 7" id="KW-0472">Membrane</keyword>
<dbReference type="PANTHER" id="PTHR47371:SF3">
    <property type="entry name" value="PHOSPHOGLYCEROL TRANSFERASE I"/>
    <property type="match status" value="1"/>
</dbReference>
<feature type="transmembrane region" description="Helical" evidence="7">
    <location>
        <begin position="13"/>
        <end position="33"/>
    </location>
</feature>
<dbReference type="InterPro" id="IPR000917">
    <property type="entry name" value="Sulfatase_N"/>
</dbReference>
<comment type="subcellular location">
    <subcellularLocation>
        <location evidence="1">Cell membrane</location>
        <topology evidence="1">Multi-pass membrane protein</topology>
    </subcellularLocation>
</comment>
<feature type="transmembrane region" description="Helical" evidence="7">
    <location>
        <begin position="71"/>
        <end position="91"/>
    </location>
</feature>
<keyword evidence="4 7" id="KW-0812">Transmembrane</keyword>
<proteinExistence type="predicted"/>
<feature type="transmembrane region" description="Helical" evidence="7">
    <location>
        <begin position="153"/>
        <end position="174"/>
    </location>
</feature>
<dbReference type="EMBL" id="CYZE01000010">
    <property type="protein sequence ID" value="CUO69571.1"/>
    <property type="molecule type" value="Genomic_DNA"/>
</dbReference>
<evidence type="ECO:0000256" key="3">
    <source>
        <dbReference type="ARBA" id="ARBA00022475"/>
    </source>
</evidence>
<feature type="transmembrane region" description="Helical" evidence="7">
    <location>
        <begin position="98"/>
        <end position="117"/>
    </location>
</feature>
<dbReference type="InterPro" id="IPR050448">
    <property type="entry name" value="OpgB/LTA_synthase_biosynth"/>
</dbReference>
<dbReference type="RefSeq" id="WP_055657297.1">
    <property type="nucleotide sequence ID" value="NZ_CABIXC010000010.1"/>
</dbReference>
<protein>
    <submittedName>
        <fullName evidence="9">Sulfatase</fullName>
    </submittedName>
</protein>
<feature type="transmembrane region" description="Helical" evidence="7">
    <location>
        <begin position="45"/>
        <end position="65"/>
    </location>
</feature>
<evidence type="ECO:0000313" key="10">
    <source>
        <dbReference type="Proteomes" id="UP000095651"/>
    </source>
</evidence>
<accession>A0A174H5X0</accession>
<comment type="pathway">
    <text evidence="2">Cell wall biogenesis; lipoteichoic acid biosynthesis.</text>
</comment>
<name>A0A174H5X0_9FIRM</name>
<evidence type="ECO:0000259" key="8">
    <source>
        <dbReference type="Pfam" id="PF00884"/>
    </source>
</evidence>
<dbReference type="InterPro" id="IPR017850">
    <property type="entry name" value="Alkaline_phosphatase_core_sf"/>
</dbReference>
<evidence type="ECO:0000256" key="7">
    <source>
        <dbReference type="SAM" id="Phobius"/>
    </source>
</evidence>
<keyword evidence="3" id="KW-1003">Cell membrane</keyword>
<dbReference type="Proteomes" id="UP000095651">
    <property type="component" value="Unassembled WGS sequence"/>
</dbReference>
<evidence type="ECO:0000256" key="4">
    <source>
        <dbReference type="ARBA" id="ARBA00022692"/>
    </source>
</evidence>
<sequence length="618" mass="70452">MTKETVLPLARKAAHILFTIFLMTVPCISYFLFEYVTGNLATIPSYMAALNIGWIYVLYLLVFAASGRTRIAIPVVSILLFILSLAEAFVVSFRSRPIMFWDILAFGTAMTVSQNYVFTITKAMKEAGVILLVINIAAAAFPRRISGRKYRLAFAGTAAGVTAAYGVWFFTFLMPSWGLGINMWEVNETYKEYGYVLSTAVSFRYAVKQKPAGYGTSQIKRIYSDYKAEDVLLASAEEVALGEDITTPVNIICIMNESLSDLRTGGSFQTNQAYFPFLYSLKENTISGNLCVPVFGSMTCNSEFEFLTGDSIAILPSNCSAYQFYIKPGTYSLVSTLKDQGYRTVAMHPYPGENWNRDTCYKNMGFDDFIDETRYEERDFLRNYVSDQSNYENLIKQVENKENPAERLFLFNVTMQNHGGYEGIYDNFPQEVWLTGSLKDKFPKTDQYLSLMKRSDEALEYLIRYFESSDEPTMIVMFGDHQPSVEDEFFDEIAGMLSADVPAGDHLMWYETPFLIWTNYESGSEQKGKMSAIYLASELLDQAGLDMTPYQRFLLSMEETLPVIHPLGCYDASGTYYSWEETGLDSFPYRDTIRDYEYLIYNHSFDPKKFKDMYIAEP</sequence>
<dbReference type="GO" id="GO:0005886">
    <property type="term" value="C:plasma membrane"/>
    <property type="evidence" value="ECO:0007669"/>
    <property type="project" value="UniProtKB-SubCell"/>
</dbReference>
<evidence type="ECO:0000313" key="9">
    <source>
        <dbReference type="EMBL" id="CUO69571.1"/>
    </source>
</evidence>
<organism evidence="9 10">
    <name type="scientific">Hungatella hathewayi</name>
    <dbReference type="NCBI Taxonomy" id="154046"/>
    <lineage>
        <taxon>Bacteria</taxon>
        <taxon>Bacillati</taxon>
        <taxon>Bacillota</taxon>
        <taxon>Clostridia</taxon>
        <taxon>Lachnospirales</taxon>
        <taxon>Lachnospiraceae</taxon>
        <taxon>Hungatella</taxon>
    </lineage>
</organism>
<evidence type="ECO:0000256" key="1">
    <source>
        <dbReference type="ARBA" id="ARBA00004651"/>
    </source>
</evidence>
<dbReference type="SUPFAM" id="SSF53649">
    <property type="entry name" value="Alkaline phosphatase-like"/>
    <property type="match status" value="1"/>
</dbReference>
<dbReference type="AlphaFoldDB" id="A0A174H5X0"/>
<reference evidence="9 10" key="1">
    <citation type="submission" date="2015-09" db="EMBL/GenBank/DDBJ databases">
        <authorList>
            <consortium name="Pathogen Informatics"/>
        </authorList>
    </citation>
    <scope>NUCLEOTIDE SEQUENCE [LARGE SCALE GENOMIC DNA]</scope>
    <source>
        <strain evidence="9 10">2789STDY5608850</strain>
    </source>
</reference>
<gene>
    <name evidence="9" type="primary">ltaS1</name>
    <name evidence="9" type="ORF">ERS852407_03630</name>
</gene>
<feature type="domain" description="Sulfatase N-terminal" evidence="8">
    <location>
        <begin position="250"/>
        <end position="544"/>
    </location>
</feature>
<dbReference type="PANTHER" id="PTHR47371">
    <property type="entry name" value="LIPOTEICHOIC ACID SYNTHASE"/>
    <property type="match status" value="1"/>
</dbReference>
<evidence type="ECO:0000256" key="2">
    <source>
        <dbReference type="ARBA" id="ARBA00004936"/>
    </source>
</evidence>